<dbReference type="HOGENOM" id="CLU_1609676_0_0_6"/>
<evidence type="ECO:0000313" key="3">
    <source>
        <dbReference type="Proteomes" id="UP000000466"/>
    </source>
</evidence>
<feature type="transmembrane region" description="Helical" evidence="1">
    <location>
        <begin position="111"/>
        <end position="131"/>
    </location>
</feature>
<sequence>MQAADSLRSRLLQALCFGQKMRVSKLIISISIMVCMFLPLSQCSVGTVVEMESEGELIHKEQRSTSKTVIAVENAFQGEGGYWLVLTFLMPLIICAHIFRKREIRRWELALQTVLCGWLGFVIYSVVYSPFHTPLWGGYLLSIAFAAYLLVTILEWRKNITMLST</sequence>
<dbReference type="KEGG" id="saga:M5M_13962"/>
<keyword evidence="1" id="KW-0812">Transmembrane</keyword>
<proteinExistence type="predicted"/>
<dbReference type="AlphaFoldDB" id="R9S5F5"/>
<evidence type="ECO:0000313" key="2">
    <source>
        <dbReference type="EMBL" id="AGN11361.1"/>
    </source>
</evidence>
<reference evidence="2 3" key="1">
    <citation type="journal article" date="2013" name="Genome Announc.">
        <title>Complete genome sequence of Simiduia agarivorans SA1(T), a marine bacterium able to degrade a variety of polysaccharides.</title>
        <authorList>
            <person name="Lin S.Y."/>
            <person name="Shieh W.Y."/>
            <person name="Chen J.S."/>
            <person name="Tang S.L."/>
        </authorList>
    </citation>
    <scope>NUCLEOTIDE SEQUENCE [LARGE SCALE GENOMIC DNA]</scope>
    <source>
        <strain evidence="3">DSM 21679 / JCM 13881 / BCRC 17597 / SA1</strain>
    </source>
</reference>
<accession>R9S5F5</accession>
<feature type="transmembrane region" description="Helical" evidence="1">
    <location>
        <begin position="81"/>
        <end position="99"/>
    </location>
</feature>
<dbReference type="EMBL" id="CP003746">
    <property type="protein sequence ID" value="AGN11361.1"/>
    <property type="molecule type" value="Genomic_DNA"/>
</dbReference>
<keyword evidence="3" id="KW-1185">Reference proteome</keyword>
<name>R9S5F5_SIMAS</name>
<keyword evidence="1" id="KW-0472">Membrane</keyword>
<organism evidence="2 3">
    <name type="scientific">Simiduia agarivorans (strain DSM 21679 / JCM 13881 / BCRC 17597 / SA1)</name>
    <dbReference type="NCBI Taxonomy" id="1117647"/>
    <lineage>
        <taxon>Bacteria</taxon>
        <taxon>Pseudomonadati</taxon>
        <taxon>Pseudomonadota</taxon>
        <taxon>Gammaproteobacteria</taxon>
        <taxon>Cellvibrionales</taxon>
        <taxon>Cellvibrionaceae</taxon>
        <taxon>Simiduia</taxon>
    </lineage>
</organism>
<evidence type="ECO:0000256" key="1">
    <source>
        <dbReference type="SAM" id="Phobius"/>
    </source>
</evidence>
<feature type="transmembrane region" description="Helical" evidence="1">
    <location>
        <begin position="137"/>
        <end position="156"/>
    </location>
</feature>
<keyword evidence="1" id="KW-1133">Transmembrane helix</keyword>
<gene>
    <name evidence="2" type="ordered locus">M5M_13962</name>
</gene>
<dbReference type="Proteomes" id="UP000000466">
    <property type="component" value="Chromosome"/>
</dbReference>
<protein>
    <submittedName>
        <fullName evidence="2">Uncharacterized protein</fullName>
    </submittedName>
</protein>
<feature type="transmembrane region" description="Helical" evidence="1">
    <location>
        <begin position="26"/>
        <end position="49"/>
    </location>
</feature>